<dbReference type="Proteomes" id="UP000805649">
    <property type="component" value="Unassembled WGS sequence"/>
</dbReference>
<gene>
    <name evidence="1" type="ORF">CTRU02_206377</name>
</gene>
<name>A0ACC3Z6Q9_COLTU</name>
<evidence type="ECO:0000313" key="1">
    <source>
        <dbReference type="EMBL" id="KAL0939767.1"/>
    </source>
</evidence>
<accession>A0ACC3Z6Q9</accession>
<proteinExistence type="predicted"/>
<organism evidence="1 2">
    <name type="scientific">Colletotrichum truncatum</name>
    <name type="common">Anthracnose fungus</name>
    <name type="synonym">Colletotrichum capsici</name>
    <dbReference type="NCBI Taxonomy" id="5467"/>
    <lineage>
        <taxon>Eukaryota</taxon>
        <taxon>Fungi</taxon>
        <taxon>Dikarya</taxon>
        <taxon>Ascomycota</taxon>
        <taxon>Pezizomycotina</taxon>
        <taxon>Sordariomycetes</taxon>
        <taxon>Hypocreomycetidae</taxon>
        <taxon>Glomerellales</taxon>
        <taxon>Glomerellaceae</taxon>
        <taxon>Colletotrichum</taxon>
        <taxon>Colletotrichum truncatum species complex</taxon>
    </lineage>
</organism>
<keyword evidence="1" id="KW-0489">Methyltransferase</keyword>
<evidence type="ECO:0000313" key="2">
    <source>
        <dbReference type="Proteomes" id="UP000805649"/>
    </source>
</evidence>
<keyword evidence="1" id="KW-0808">Transferase</keyword>
<dbReference type="EMBL" id="VUJX02000003">
    <property type="protein sequence ID" value="KAL0939767.1"/>
    <property type="molecule type" value="Genomic_DNA"/>
</dbReference>
<keyword evidence="2" id="KW-1185">Reference proteome</keyword>
<sequence length="353" mass="39860">MDDSWATTRQSGSSAAGAPAYPPAADGLRLCHGRSNVRDPGTKTSSSQFGGGFVLGLLYANRSSYTRSISSSVVDYPVEYGRRYHAFRQGAYSFPNDETEMHRLDMTHTLMFKSIGYKLYLAPIQPENVQRILDVGTGTGLWSIEMGDLFPNAEVVGNDLSAIQPDWLPSNVKFVVDDVESEWIDPKKYDYIFVRYMLVAIADWPKLVANIFDHLNPGGWVEFQDMDGKYYSDDGTYTEEHAMYQWNKKFIEACEAMGRTARPGPQLEGWVRHAGFQNVVHRRFKVPIGPWPRDPHFKDVGMLNLVQLLEGLEGFSLKVFCGFLGQSEGWLRELLGKVREEMKSAAVHAMFDQ</sequence>
<comment type="caution">
    <text evidence="1">The sequence shown here is derived from an EMBL/GenBank/DDBJ whole genome shotgun (WGS) entry which is preliminary data.</text>
</comment>
<reference evidence="1 2" key="1">
    <citation type="journal article" date="2020" name="Phytopathology">
        <title>Genome Sequence Resources of Colletotrichum truncatum, C. plurivorum, C. musicola, and C. sojae: Four Species Pathogenic to Soybean (Glycine max).</title>
        <authorList>
            <person name="Rogerio F."/>
            <person name="Boufleur T.R."/>
            <person name="Ciampi-Guillardi M."/>
            <person name="Sukno S.A."/>
            <person name="Thon M.R."/>
            <person name="Massola Junior N.S."/>
            <person name="Baroncelli R."/>
        </authorList>
    </citation>
    <scope>NUCLEOTIDE SEQUENCE [LARGE SCALE GENOMIC DNA]</scope>
    <source>
        <strain evidence="1 2">CMES1059</strain>
    </source>
</reference>
<protein>
    <submittedName>
        <fullName evidence="1">Methyltransferase domain-containing protein</fullName>
    </submittedName>
</protein>